<sequence>MVIDALRNIKRVLNNKVYLEAYSSTRLSMTMRLSYSTVLCVCWPVVLHVAAQHARPPPIYPFDLASSAVQSPIHDSTLERQLTRIGDVTWASLRGMKQTSPSRELAEMACDILDDVFPGRVYTARDAQYQNEVEFNWSKTAWLQSACIIRPANAVEVAIAMRVIKVSGTRFAIRSGGHNPNAGFASVDGSGILLDLKNLDMINLGRDDILRVGSGQTWERVYHFVQEKEKSVIGGRHGSVGVAGLLLGGGLSFFPSLYGMAIDNVINFEVVLSNSSIVNANSAENPDLYKVLKGGGANFGIVTRFDLETHPRINAQYTVNAYDASDYANILRATARLQEAMEKDNKIGFFLNVVSGFMVAGLLYAEHSDAPPRAFDEFFKLQSLVAPVVPTTNGTVLDLVPILDSVGTTDLPVRRALNAVSTKVDYKLYLKVHESYNELLGSGHGTGNISYTIQAIPSSVVHAGRRHGRNVLGLDSRPQSWWACLIEWFEESATDIAHKRVSGLGDTVRSAARETNNLLRFTFMNDAGASQTVMDNYGPDNRNFLKHTAEKYDPEGVFQKQQNSGFLLG</sequence>
<accession>A0A553HRP6</accession>
<keyword evidence="2" id="KW-0285">Flavoprotein</keyword>
<evidence type="ECO:0000256" key="2">
    <source>
        <dbReference type="ARBA" id="ARBA00022630"/>
    </source>
</evidence>
<dbReference type="STRING" id="2512241.A0A553HRP6"/>
<dbReference type="Gene3D" id="3.30.465.10">
    <property type="match status" value="1"/>
</dbReference>
<dbReference type="EMBL" id="VFLP01000053">
    <property type="protein sequence ID" value="TRX90616.1"/>
    <property type="molecule type" value="Genomic_DNA"/>
</dbReference>
<keyword evidence="7" id="KW-1185">Reference proteome</keyword>
<name>A0A553HRP6_9PEZI</name>
<feature type="domain" description="FAD-binding PCMH-type" evidence="5">
    <location>
        <begin position="135"/>
        <end position="312"/>
    </location>
</feature>
<protein>
    <recommendedName>
        <fullName evidence="5">FAD-binding PCMH-type domain-containing protein</fullName>
    </recommendedName>
</protein>
<dbReference type="GO" id="GO:0071949">
    <property type="term" value="F:FAD binding"/>
    <property type="evidence" value="ECO:0007669"/>
    <property type="project" value="InterPro"/>
</dbReference>
<dbReference type="InterPro" id="IPR016169">
    <property type="entry name" value="FAD-bd_PCMH_sub2"/>
</dbReference>
<dbReference type="SUPFAM" id="SSF56176">
    <property type="entry name" value="FAD-binding/transporter-associated domain-like"/>
    <property type="match status" value="1"/>
</dbReference>
<dbReference type="PROSITE" id="PS51387">
    <property type="entry name" value="FAD_PCMH"/>
    <property type="match status" value="1"/>
</dbReference>
<dbReference type="InterPro" id="IPR036318">
    <property type="entry name" value="FAD-bd_PCMH-like_sf"/>
</dbReference>
<evidence type="ECO:0000259" key="5">
    <source>
        <dbReference type="PROSITE" id="PS51387"/>
    </source>
</evidence>
<dbReference type="InterPro" id="IPR006094">
    <property type="entry name" value="Oxid_FAD_bind_N"/>
</dbReference>
<dbReference type="PANTHER" id="PTHR42973">
    <property type="entry name" value="BINDING OXIDOREDUCTASE, PUTATIVE (AFU_ORTHOLOGUE AFUA_1G17690)-RELATED"/>
    <property type="match status" value="1"/>
</dbReference>
<keyword evidence="3" id="KW-0274">FAD</keyword>
<dbReference type="Pfam" id="PF01565">
    <property type="entry name" value="FAD_binding_4"/>
    <property type="match status" value="1"/>
</dbReference>
<dbReference type="Proteomes" id="UP000319160">
    <property type="component" value="Unassembled WGS sequence"/>
</dbReference>
<comment type="similarity">
    <text evidence="1">Belongs to the oxygen-dependent FAD-linked oxidoreductase family.</text>
</comment>
<dbReference type="InterPro" id="IPR016166">
    <property type="entry name" value="FAD-bd_PCMH"/>
</dbReference>
<reference evidence="7" key="1">
    <citation type="submission" date="2019-06" db="EMBL/GenBank/DDBJ databases">
        <title>Draft genome sequence of the griseofulvin-producing fungus Xylaria cubensis strain G536.</title>
        <authorList>
            <person name="Mead M.E."/>
            <person name="Raja H.A."/>
            <person name="Steenwyk J.L."/>
            <person name="Knowles S.L."/>
            <person name="Oberlies N.H."/>
            <person name="Rokas A."/>
        </authorList>
    </citation>
    <scope>NUCLEOTIDE SEQUENCE [LARGE SCALE GENOMIC DNA]</scope>
    <source>
        <strain evidence="7">G536</strain>
    </source>
</reference>
<comment type="caution">
    <text evidence="6">The sequence shown here is derived from an EMBL/GenBank/DDBJ whole genome shotgun (WGS) entry which is preliminary data.</text>
</comment>
<evidence type="ECO:0000313" key="6">
    <source>
        <dbReference type="EMBL" id="TRX90616.1"/>
    </source>
</evidence>
<organism evidence="6 7">
    <name type="scientific">Xylaria flabelliformis</name>
    <dbReference type="NCBI Taxonomy" id="2512241"/>
    <lineage>
        <taxon>Eukaryota</taxon>
        <taxon>Fungi</taxon>
        <taxon>Dikarya</taxon>
        <taxon>Ascomycota</taxon>
        <taxon>Pezizomycotina</taxon>
        <taxon>Sordariomycetes</taxon>
        <taxon>Xylariomycetidae</taxon>
        <taxon>Xylariales</taxon>
        <taxon>Xylariaceae</taxon>
        <taxon>Xylaria</taxon>
    </lineage>
</organism>
<evidence type="ECO:0000256" key="1">
    <source>
        <dbReference type="ARBA" id="ARBA00005466"/>
    </source>
</evidence>
<dbReference type="InterPro" id="IPR050416">
    <property type="entry name" value="FAD-linked_Oxidoreductase"/>
</dbReference>
<dbReference type="GO" id="GO:0016491">
    <property type="term" value="F:oxidoreductase activity"/>
    <property type="evidence" value="ECO:0007669"/>
    <property type="project" value="UniProtKB-KW"/>
</dbReference>
<dbReference type="PANTHER" id="PTHR42973:SF54">
    <property type="entry name" value="FAD-BINDING PCMH-TYPE DOMAIN-CONTAINING PROTEIN"/>
    <property type="match status" value="1"/>
</dbReference>
<keyword evidence="4" id="KW-0560">Oxidoreductase</keyword>
<evidence type="ECO:0000313" key="7">
    <source>
        <dbReference type="Proteomes" id="UP000319160"/>
    </source>
</evidence>
<evidence type="ECO:0000256" key="3">
    <source>
        <dbReference type="ARBA" id="ARBA00022827"/>
    </source>
</evidence>
<dbReference type="OrthoDB" id="2151789at2759"/>
<gene>
    <name evidence="6" type="ORF">FHL15_008391</name>
</gene>
<proteinExistence type="inferred from homology"/>
<evidence type="ECO:0000256" key="4">
    <source>
        <dbReference type="ARBA" id="ARBA00023002"/>
    </source>
</evidence>
<dbReference type="AlphaFoldDB" id="A0A553HRP6"/>